<evidence type="ECO:0000313" key="3">
    <source>
        <dbReference type="EMBL" id="GBL90311.1"/>
    </source>
</evidence>
<dbReference type="EMBL" id="BGPR01083198">
    <property type="protein sequence ID" value="GBL90311.1"/>
    <property type="molecule type" value="Genomic_DNA"/>
</dbReference>
<dbReference type="AlphaFoldDB" id="A0A4Y2BE60"/>
<dbReference type="InterPro" id="IPR012337">
    <property type="entry name" value="RNaseH-like_sf"/>
</dbReference>
<dbReference type="InterPro" id="IPR036397">
    <property type="entry name" value="RNaseH_sf"/>
</dbReference>
<reference evidence="4 6" key="1">
    <citation type="journal article" date="2019" name="Sci. Rep.">
        <title>Orb-weaving spider Araneus ventricosus genome elucidates the spidroin gene catalogue.</title>
        <authorList>
            <person name="Kono N."/>
            <person name="Nakamura H."/>
            <person name="Ohtoshi R."/>
            <person name="Moran D.A.P."/>
            <person name="Shinohara A."/>
            <person name="Yoshida Y."/>
            <person name="Fujiwara M."/>
            <person name="Mori M."/>
            <person name="Tomita M."/>
            <person name="Arakawa K."/>
        </authorList>
    </citation>
    <scope>NUCLEOTIDE SEQUENCE [LARGE SCALE GENOMIC DNA]</scope>
</reference>
<evidence type="ECO:0000313" key="5">
    <source>
        <dbReference type="EMBL" id="GBL90343.1"/>
    </source>
</evidence>
<sequence length="101" mass="11895">MAIREIIAYSHEKNLREVRVISDSRSALMALNSLGERRQIINVMKKSVNNDIELCWVRAHQGPFGNELTDELSKEATARDTIDYKFNRYCVELKYDVRRKY</sequence>
<dbReference type="GO" id="GO:0003676">
    <property type="term" value="F:nucleic acid binding"/>
    <property type="evidence" value="ECO:0007669"/>
    <property type="project" value="InterPro"/>
</dbReference>
<evidence type="ECO:0000259" key="1">
    <source>
        <dbReference type="PROSITE" id="PS50879"/>
    </source>
</evidence>
<dbReference type="SUPFAM" id="SSF53098">
    <property type="entry name" value="Ribonuclease H-like"/>
    <property type="match status" value="1"/>
</dbReference>
<name>A0A4Y2BE60_ARAVE</name>
<dbReference type="InterPro" id="IPR002156">
    <property type="entry name" value="RNaseH_domain"/>
</dbReference>
<evidence type="ECO:0000313" key="4">
    <source>
        <dbReference type="EMBL" id="GBL90328.1"/>
    </source>
</evidence>
<dbReference type="GO" id="GO:0004523">
    <property type="term" value="F:RNA-DNA hybrid ribonuclease activity"/>
    <property type="evidence" value="ECO:0007669"/>
    <property type="project" value="InterPro"/>
</dbReference>
<protein>
    <recommendedName>
        <fullName evidence="1">RNase H type-1 domain-containing protein</fullName>
    </recommendedName>
</protein>
<proteinExistence type="predicted"/>
<gene>
    <name evidence="5" type="ORF">AVEN_211403_1</name>
    <name evidence="3" type="ORF">AVEN_250453_1</name>
    <name evidence="4" type="ORF">AVEN_57868_1</name>
    <name evidence="2" type="ORF">AVEN_96764_1</name>
</gene>
<evidence type="ECO:0000313" key="2">
    <source>
        <dbReference type="EMBL" id="GBL90296.1"/>
    </source>
</evidence>
<keyword evidence="6" id="KW-1185">Reference proteome</keyword>
<organism evidence="4 6">
    <name type="scientific">Araneus ventricosus</name>
    <name type="common">Orbweaver spider</name>
    <name type="synonym">Epeira ventricosa</name>
    <dbReference type="NCBI Taxonomy" id="182803"/>
    <lineage>
        <taxon>Eukaryota</taxon>
        <taxon>Metazoa</taxon>
        <taxon>Ecdysozoa</taxon>
        <taxon>Arthropoda</taxon>
        <taxon>Chelicerata</taxon>
        <taxon>Arachnida</taxon>
        <taxon>Araneae</taxon>
        <taxon>Araneomorphae</taxon>
        <taxon>Entelegynae</taxon>
        <taxon>Araneoidea</taxon>
        <taxon>Araneidae</taxon>
        <taxon>Araneus</taxon>
    </lineage>
</organism>
<feature type="domain" description="RNase H type-1" evidence="1">
    <location>
        <begin position="1"/>
        <end position="78"/>
    </location>
</feature>
<dbReference type="Gene3D" id="3.30.420.10">
    <property type="entry name" value="Ribonuclease H-like superfamily/Ribonuclease H"/>
    <property type="match status" value="1"/>
</dbReference>
<dbReference type="EMBL" id="BGPR01083195">
    <property type="protein sequence ID" value="GBL90296.1"/>
    <property type="molecule type" value="Genomic_DNA"/>
</dbReference>
<dbReference type="EMBL" id="BGPR01083208">
    <property type="protein sequence ID" value="GBL90343.1"/>
    <property type="molecule type" value="Genomic_DNA"/>
</dbReference>
<dbReference type="EMBL" id="BGPR01083201">
    <property type="protein sequence ID" value="GBL90328.1"/>
    <property type="molecule type" value="Genomic_DNA"/>
</dbReference>
<evidence type="ECO:0000313" key="6">
    <source>
        <dbReference type="Proteomes" id="UP000499080"/>
    </source>
</evidence>
<dbReference type="PROSITE" id="PS50879">
    <property type="entry name" value="RNASE_H_1"/>
    <property type="match status" value="1"/>
</dbReference>
<dbReference type="Proteomes" id="UP000499080">
    <property type="component" value="Unassembled WGS sequence"/>
</dbReference>
<comment type="caution">
    <text evidence="4">The sequence shown here is derived from an EMBL/GenBank/DDBJ whole genome shotgun (WGS) entry which is preliminary data.</text>
</comment>
<dbReference type="OrthoDB" id="7765170at2759"/>
<accession>A0A4Y2BE60</accession>